<dbReference type="AlphaFoldDB" id="A0AAD6SV25"/>
<gene>
    <name evidence="2" type="ORF">C8F04DRAFT_633199</name>
</gene>
<dbReference type="Proteomes" id="UP001218188">
    <property type="component" value="Unassembled WGS sequence"/>
</dbReference>
<proteinExistence type="predicted"/>
<protein>
    <recommendedName>
        <fullName evidence="4">Secreted protein</fullName>
    </recommendedName>
</protein>
<keyword evidence="3" id="KW-1185">Reference proteome</keyword>
<evidence type="ECO:0000313" key="2">
    <source>
        <dbReference type="EMBL" id="KAJ7033205.1"/>
    </source>
</evidence>
<evidence type="ECO:0000313" key="3">
    <source>
        <dbReference type="Proteomes" id="UP001218188"/>
    </source>
</evidence>
<sequence length="116" mass="12073">MFAFRFASLFLLSTGPLGLSLLHRFLCPSMSSTRSSLVHTASGFSPASPSFGIPPSPAPSKFAPTSFAPAFAALCWFAGTFGPLDGTFFCHSSSPFLPAIEASVSKIGGGMMEKTS</sequence>
<evidence type="ECO:0008006" key="4">
    <source>
        <dbReference type="Google" id="ProtNLM"/>
    </source>
</evidence>
<evidence type="ECO:0000256" key="1">
    <source>
        <dbReference type="SAM" id="SignalP"/>
    </source>
</evidence>
<accession>A0AAD6SV25</accession>
<feature type="chain" id="PRO_5042055548" description="Secreted protein" evidence="1">
    <location>
        <begin position="19"/>
        <end position="116"/>
    </location>
</feature>
<feature type="signal peptide" evidence="1">
    <location>
        <begin position="1"/>
        <end position="18"/>
    </location>
</feature>
<keyword evidence="1" id="KW-0732">Signal</keyword>
<comment type="caution">
    <text evidence="2">The sequence shown here is derived from an EMBL/GenBank/DDBJ whole genome shotgun (WGS) entry which is preliminary data.</text>
</comment>
<name>A0AAD6SV25_9AGAR</name>
<organism evidence="2 3">
    <name type="scientific">Mycena alexandri</name>
    <dbReference type="NCBI Taxonomy" id="1745969"/>
    <lineage>
        <taxon>Eukaryota</taxon>
        <taxon>Fungi</taxon>
        <taxon>Dikarya</taxon>
        <taxon>Basidiomycota</taxon>
        <taxon>Agaricomycotina</taxon>
        <taxon>Agaricomycetes</taxon>
        <taxon>Agaricomycetidae</taxon>
        <taxon>Agaricales</taxon>
        <taxon>Marasmiineae</taxon>
        <taxon>Mycenaceae</taxon>
        <taxon>Mycena</taxon>
    </lineage>
</organism>
<dbReference type="EMBL" id="JARJCM010000067">
    <property type="protein sequence ID" value="KAJ7033205.1"/>
    <property type="molecule type" value="Genomic_DNA"/>
</dbReference>
<reference evidence="2" key="1">
    <citation type="submission" date="2023-03" db="EMBL/GenBank/DDBJ databases">
        <title>Massive genome expansion in bonnet fungi (Mycena s.s.) driven by repeated elements and novel gene families across ecological guilds.</title>
        <authorList>
            <consortium name="Lawrence Berkeley National Laboratory"/>
            <person name="Harder C.B."/>
            <person name="Miyauchi S."/>
            <person name="Viragh M."/>
            <person name="Kuo A."/>
            <person name="Thoen E."/>
            <person name="Andreopoulos B."/>
            <person name="Lu D."/>
            <person name="Skrede I."/>
            <person name="Drula E."/>
            <person name="Henrissat B."/>
            <person name="Morin E."/>
            <person name="Kohler A."/>
            <person name="Barry K."/>
            <person name="LaButti K."/>
            <person name="Morin E."/>
            <person name="Salamov A."/>
            <person name="Lipzen A."/>
            <person name="Mereny Z."/>
            <person name="Hegedus B."/>
            <person name="Baldrian P."/>
            <person name="Stursova M."/>
            <person name="Weitz H."/>
            <person name="Taylor A."/>
            <person name="Grigoriev I.V."/>
            <person name="Nagy L.G."/>
            <person name="Martin F."/>
            <person name="Kauserud H."/>
        </authorList>
    </citation>
    <scope>NUCLEOTIDE SEQUENCE</scope>
    <source>
        <strain evidence="2">CBHHK200</strain>
    </source>
</reference>